<reference evidence="3 4" key="2">
    <citation type="journal article" date="2012" name="BMC Genomics">
        <title>The genome of Pelobacter carbinolicus reveals surprising metabolic capabilities and physiological features.</title>
        <authorList>
            <person name="Aklujkar M."/>
            <person name="Haveman S.A."/>
            <person name="Didonato R.Jr."/>
            <person name="Chertkov O."/>
            <person name="Han C.S."/>
            <person name="Land M.L."/>
            <person name="Brown P."/>
            <person name="Lovley D.R."/>
        </authorList>
    </citation>
    <scope>NUCLEOTIDE SEQUENCE [LARGE SCALE GENOMIC DNA]</scope>
    <source>
        <strain evidence="4">DSM 2380 / NBRC 103641 / GraBd1</strain>
    </source>
</reference>
<dbReference type="KEGG" id="pca:Pcar_1492"/>
<dbReference type="STRING" id="338963.Pcar_1492"/>
<name>Q3A4G9_SYNC1</name>
<dbReference type="PANTHER" id="PTHR31793">
    <property type="entry name" value="4-HYDROXYBENZOYL-COA THIOESTERASE FAMILY MEMBER"/>
    <property type="match status" value="1"/>
</dbReference>
<keyword evidence="4" id="KW-1185">Reference proteome</keyword>
<accession>Q3A4G9</accession>
<dbReference type="AlphaFoldDB" id="Q3A4G9"/>
<dbReference type="Gene3D" id="3.10.129.10">
    <property type="entry name" value="Hotdog Thioesterase"/>
    <property type="match status" value="1"/>
</dbReference>
<reference evidence="4" key="1">
    <citation type="submission" date="2005-10" db="EMBL/GenBank/DDBJ databases">
        <title>Complete sequence of Pelobacter carbinolicus DSM 2380.</title>
        <authorList>
            <person name="Copeland A."/>
            <person name="Lucas S."/>
            <person name="Lapidus A."/>
            <person name="Barry K."/>
            <person name="Detter J.C."/>
            <person name="Glavina T."/>
            <person name="Hammon N."/>
            <person name="Israni S."/>
            <person name="Pitluck S."/>
            <person name="Chertkov O."/>
            <person name="Schmutz J."/>
            <person name="Larimer F."/>
            <person name="Land M."/>
            <person name="Kyrpides N."/>
            <person name="Ivanova N."/>
            <person name="Richardson P."/>
        </authorList>
    </citation>
    <scope>NUCLEOTIDE SEQUENCE [LARGE SCALE GENOMIC DNA]</scope>
    <source>
        <strain evidence="4">DSM 2380 / NBRC 103641 / GraBd1</strain>
    </source>
</reference>
<dbReference type="SUPFAM" id="SSF54637">
    <property type="entry name" value="Thioesterase/thiol ester dehydrase-isomerase"/>
    <property type="match status" value="1"/>
</dbReference>
<comment type="similarity">
    <text evidence="1">Belongs to the 4-hydroxybenzoyl-CoA thioesterase family.</text>
</comment>
<protein>
    <submittedName>
        <fullName evidence="3">Acyl-CoA thioesterase</fullName>
    </submittedName>
</protein>
<keyword evidence="2" id="KW-0378">Hydrolase</keyword>
<dbReference type="EMBL" id="CP000142">
    <property type="protein sequence ID" value="ABA88738.1"/>
    <property type="molecule type" value="Genomic_DNA"/>
</dbReference>
<dbReference type="GO" id="GO:0047617">
    <property type="term" value="F:fatty acyl-CoA hydrolase activity"/>
    <property type="evidence" value="ECO:0007669"/>
    <property type="project" value="TreeGrafter"/>
</dbReference>
<sequence length="134" mass="15306">MVTTTTNLIVRYAETDAQGVVHHANYLVWFEEARSDFLRQQGLAYSDMERDGFYVVVSEVAATYRAPAFYEDRICIETTLAKARSRLLEFTYRIRNSDAKLLVEGRTRHIVVGADKRPVSLPKPVLEKLLAARP</sequence>
<evidence type="ECO:0000313" key="3">
    <source>
        <dbReference type="EMBL" id="ABA88738.1"/>
    </source>
</evidence>
<dbReference type="Proteomes" id="UP000002534">
    <property type="component" value="Chromosome"/>
</dbReference>
<evidence type="ECO:0000313" key="4">
    <source>
        <dbReference type="Proteomes" id="UP000002534"/>
    </source>
</evidence>
<gene>
    <name evidence="3" type="ordered locus">Pcar_1492</name>
</gene>
<dbReference type="InterPro" id="IPR029069">
    <property type="entry name" value="HotDog_dom_sf"/>
</dbReference>
<dbReference type="CDD" id="cd00586">
    <property type="entry name" value="4HBT"/>
    <property type="match status" value="1"/>
</dbReference>
<dbReference type="InterPro" id="IPR006684">
    <property type="entry name" value="YbgC/YbaW"/>
</dbReference>
<evidence type="ECO:0000256" key="1">
    <source>
        <dbReference type="ARBA" id="ARBA00005953"/>
    </source>
</evidence>
<evidence type="ECO:0000256" key="2">
    <source>
        <dbReference type="ARBA" id="ARBA00022801"/>
    </source>
</evidence>
<dbReference type="NCBIfam" id="TIGR00051">
    <property type="entry name" value="YbgC/FadM family acyl-CoA thioesterase"/>
    <property type="match status" value="1"/>
</dbReference>
<proteinExistence type="inferred from homology"/>
<dbReference type="InterPro" id="IPR050563">
    <property type="entry name" value="4-hydroxybenzoyl-CoA_TE"/>
</dbReference>
<dbReference type="PANTHER" id="PTHR31793:SF27">
    <property type="entry name" value="NOVEL THIOESTERASE SUPERFAMILY DOMAIN AND SAPOSIN A-TYPE DOMAIN CONTAINING PROTEIN (0610012H03RIK)"/>
    <property type="match status" value="1"/>
</dbReference>
<dbReference type="HOGENOM" id="CLU_101141_3_2_7"/>
<dbReference type="eggNOG" id="COG0824">
    <property type="taxonomic scope" value="Bacteria"/>
</dbReference>
<dbReference type="RefSeq" id="WP_011341221.1">
    <property type="nucleotide sequence ID" value="NC_007498.2"/>
</dbReference>
<organism evidence="3 4">
    <name type="scientific">Syntrophotalea carbinolica (strain DSM 2380 / NBRC 103641 / GraBd1)</name>
    <name type="common">Pelobacter carbinolicus</name>
    <dbReference type="NCBI Taxonomy" id="338963"/>
    <lineage>
        <taxon>Bacteria</taxon>
        <taxon>Pseudomonadati</taxon>
        <taxon>Thermodesulfobacteriota</taxon>
        <taxon>Desulfuromonadia</taxon>
        <taxon>Desulfuromonadales</taxon>
        <taxon>Syntrophotaleaceae</taxon>
        <taxon>Syntrophotalea</taxon>
    </lineage>
</organism>
<dbReference type="PIRSF" id="PIRSF003230">
    <property type="entry name" value="YbgC"/>
    <property type="match status" value="1"/>
</dbReference>
<dbReference type="OrthoDB" id="9808429at2"/>
<dbReference type="Pfam" id="PF13279">
    <property type="entry name" value="4HBT_2"/>
    <property type="match status" value="1"/>
</dbReference>